<keyword evidence="1" id="KW-0812">Transmembrane</keyword>
<sequence>MIKSDRWPLTEPDIRRYLAIAVYSKKKSCFRVLFHMLVGLVVFAGVLLFTRIKLNDLCIYPHTLRNHDQ</sequence>
<organism evidence="2 3">
    <name type="scientific">Brachionus plicatilis</name>
    <name type="common">Marine rotifer</name>
    <name type="synonym">Brachionus muelleri</name>
    <dbReference type="NCBI Taxonomy" id="10195"/>
    <lineage>
        <taxon>Eukaryota</taxon>
        <taxon>Metazoa</taxon>
        <taxon>Spiralia</taxon>
        <taxon>Gnathifera</taxon>
        <taxon>Rotifera</taxon>
        <taxon>Eurotatoria</taxon>
        <taxon>Monogononta</taxon>
        <taxon>Pseudotrocha</taxon>
        <taxon>Ploima</taxon>
        <taxon>Brachionidae</taxon>
        <taxon>Brachionus</taxon>
    </lineage>
</organism>
<name>A0A3M7RWE3_BRAPC</name>
<reference evidence="2 3" key="1">
    <citation type="journal article" date="2018" name="Sci. Rep.">
        <title>Genomic signatures of local adaptation to the degree of environmental predictability in rotifers.</title>
        <authorList>
            <person name="Franch-Gras L."/>
            <person name="Hahn C."/>
            <person name="Garcia-Roger E.M."/>
            <person name="Carmona M.J."/>
            <person name="Serra M."/>
            <person name="Gomez A."/>
        </authorList>
    </citation>
    <scope>NUCLEOTIDE SEQUENCE [LARGE SCALE GENOMIC DNA]</scope>
    <source>
        <strain evidence="2">HYR1</strain>
    </source>
</reference>
<dbReference type="Proteomes" id="UP000276133">
    <property type="component" value="Unassembled WGS sequence"/>
</dbReference>
<feature type="transmembrane region" description="Helical" evidence="1">
    <location>
        <begin position="32"/>
        <end position="52"/>
    </location>
</feature>
<evidence type="ECO:0000313" key="3">
    <source>
        <dbReference type="Proteomes" id="UP000276133"/>
    </source>
</evidence>
<proteinExistence type="predicted"/>
<keyword evidence="3" id="KW-1185">Reference proteome</keyword>
<gene>
    <name evidence="2" type="ORF">BpHYR1_036549</name>
</gene>
<keyword evidence="1" id="KW-1133">Transmembrane helix</keyword>
<accession>A0A3M7RWE3</accession>
<evidence type="ECO:0000256" key="1">
    <source>
        <dbReference type="SAM" id="Phobius"/>
    </source>
</evidence>
<comment type="caution">
    <text evidence="2">The sequence shown here is derived from an EMBL/GenBank/DDBJ whole genome shotgun (WGS) entry which is preliminary data.</text>
</comment>
<dbReference type="EMBL" id="REGN01002478">
    <property type="protein sequence ID" value="RNA27893.1"/>
    <property type="molecule type" value="Genomic_DNA"/>
</dbReference>
<evidence type="ECO:0000313" key="2">
    <source>
        <dbReference type="EMBL" id="RNA27893.1"/>
    </source>
</evidence>
<dbReference type="AlphaFoldDB" id="A0A3M7RWE3"/>
<protein>
    <submittedName>
        <fullName evidence="2">Uncharacterized protein</fullName>
    </submittedName>
</protein>
<keyword evidence="1" id="KW-0472">Membrane</keyword>